<organism evidence="1">
    <name type="scientific">marine sediment metagenome</name>
    <dbReference type="NCBI Taxonomy" id="412755"/>
    <lineage>
        <taxon>unclassified sequences</taxon>
        <taxon>metagenomes</taxon>
        <taxon>ecological metagenomes</taxon>
    </lineage>
</organism>
<proteinExistence type="predicted"/>
<gene>
    <name evidence="1" type="ORF">LCGC14_2917830</name>
</gene>
<reference evidence="1" key="1">
    <citation type="journal article" date="2015" name="Nature">
        <title>Complex archaea that bridge the gap between prokaryotes and eukaryotes.</title>
        <authorList>
            <person name="Spang A."/>
            <person name="Saw J.H."/>
            <person name="Jorgensen S.L."/>
            <person name="Zaremba-Niedzwiedzka K."/>
            <person name="Martijn J."/>
            <person name="Lind A.E."/>
            <person name="van Eijk R."/>
            <person name="Schleper C."/>
            <person name="Guy L."/>
            <person name="Ettema T.J."/>
        </authorList>
    </citation>
    <scope>NUCLEOTIDE SEQUENCE</scope>
</reference>
<dbReference type="AlphaFoldDB" id="A0A0F8ZX82"/>
<protein>
    <submittedName>
        <fullName evidence="1">Uncharacterized protein</fullName>
    </submittedName>
</protein>
<accession>A0A0F8ZX82</accession>
<name>A0A0F8ZX82_9ZZZZ</name>
<sequence length="41" mass="4730">ITCAEDEVVVQSVWPDYEPGDAFDRCIPLDSVIEAFETRWQ</sequence>
<comment type="caution">
    <text evidence="1">The sequence shown here is derived from an EMBL/GenBank/DDBJ whole genome shotgun (WGS) entry which is preliminary data.</text>
</comment>
<dbReference type="EMBL" id="LAZR01057910">
    <property type="protein sequence ID" value="KKK71049.1"/>
    <property type="molecule type" value="Genomic_DNA"/>
</dbReference>
<feature type="non-terminal residue" evidence="1">
    <location>
        <position position="1"/>
    </location>
</feature>
<evidence type="ECO:0000313" key="1">
    <source>
        <dbReference type="EMBL" id="KKK71049.1"/>
    </source>
</evidence>